<organism evidence="3 4">
    <name type="scientific">Dentiscutata erythropus</name>
    <dbReference type="NCBI Taxonomy" id="1348616"/>
    <lineage>
        <taxon>Eukaryota</taxon>
        <taxon>Fungi</taxon>
        <taxon>Fungi incertae sedis</taxon>
        <taxon>Mucoromycota</taxon>
        <taxon>Glomeromycotina</taxon>
        <taxon>Glomeromycetes</taxon>
        <taxon>Diversisporales</taxon>
        <taxon>Gigasporaceae</taxon>
        <taxon>Dentiscutata</taxon>
    </lineage>
</organism>
<comment type="similarity">
    <text evidence="1">Belongs to the TCP11 family.</text>
</comment>
<feature type="compositionally biased region" description="Low complexity" evidence="2">
    <location>
        <begin position="461"/>
        <end position="478"/>
    </location>
</feature>
<dbReference type="Proteomes" id="UP000789405">
    <property type="component" value="Unassembled WGS sequence"/>
</dbReference>
<dbReference type="AlphaFoldDB" id="A0A9N9CRS0"/>
<comment type="caution">
    <text evidence="3">The sequence shown here is derived from an EMBL/GenBank/DDBJ whole genome shotgun (WGS) entry which is preliminary data.</text>
</comment>
<proteinExistence type="inferred from homology"/>
<gene>
    <name evidence="3" type="ORF">DERYTH_LOCUS8024</name>
</gene>
<feature type="compositionally biased region" description="Polar residues" evidence="2">
    <location>
        <begin position="413"/>
        <end position="431"/>
    </location>
</feature>
<dbReference type="EMBL" id="CAJVPY010004047">
    <property type="protein sequence ID" value="CAG8608740.1"/>
    <property type="molecule type" value="Genomic_DNA"/>
</dbReference>
<dbReference type="Pfam" id="PF05794">
    <property type="entry name" value="Tcp11"/>
    <property type="match status" value="1"/>
</dbReference>
<dbReference type="InterPro" id="IPR008862">
    <property type="entry name" value="Tcp11"/>
</dbReference>
<feature type="region of interest" description="Disordered" evidence="2">
    <location>
        <begin position="924"/>
        <end position="944"/>
    </location>
</feature>
<evidence type="ECO:0000256" key="1">
    <source>
        <dbReference type="ARBA" id="ARBA00010954"/>
    </source>
</evidence>
<evidence type="ECO:0000313" key="4">
    <source>
        <dbReference type="Proteomes" id="UP000789405"/>
    </source>
</evidence>
<evidence type="ECO:0000256" key="2">
    <source>
        <dbReference type="SAM" id="MobiDB-lite"/>
    </source>
</evidence>
<sequence>MHKTNSGFYVIDVLPLHHASKRPFHLERRMKSKRSTTTYVHGHGHKKLPQCDRNDARIKREALLEQRRLKLARQILHVKEVLIKQHERALNESFTKRSHIQQTLQVAEKNRNTILQRLVEQCAQEVARCKEVARQQQLKNQEEIDRRRADLERRQKATAARRARLLSVSKSHVLDSDLPHYTREEAATIIQNNWRFKHLIDVIKTYRSFGITMHTIKKMSFRDSVNLLKENAVIQATNKFLQRVRKSSTVTSGASKYKNPARIFLSAYMIVAHTNEILVDVGRLEKTLLNSSKNMLKELEQWFSEIDNANFNKISYNNLLSFLSSWDAYYKDFNTWKSKDSEKLASNLITHYVELEKLWNTVKNQANAETEWRMNIVEQQEEIRRKIRNLGGDEATAKLERVLRRLKANLPINGSENADVSDSVTGTVNDQTSDHREQDSGLPPRQSFVPQTLATDGSVELNSSNLQPTTSSTNTPSASHKKSTTNVNLNRIIQSLGGTQVNSGLTNEQLAHEIIIDPNFELKPPKLSDLEERVRAMATKAFFDSARDDFNQGRYERWIPELLSDVKQRLLDLVPSTSSLYSSINDVLDIDLITQQTKAGVYNIHNCIVFITNTMLQICAPVRDEEIKELKDLNDLAEIFQKLLNILDQMRLDLTNYRVKAFRPYIKEHAIEYERRKFEQALQSKRLTLDLTKPWIKQTVDSLLRTRAERNPENIHLPQHKHNYGIKFDQVFNESFVSFIFQSSMIGKNNCPETLLLDIERLWNYQNEGQAVTIVAALLMLTKNVVNGKVGNVSDDDLTTLKDTLFVLLTDGDTTIDNLAAEIIAYFPSPLSPETQTLIKSMVSKTLSQSDKVFSLLSRRIQNIVKQHIQTGQFPKKETLAQHGVIAVSKELEQLSRKITILGRYNREVYAYWYDSIIREQLQEAGDADRKEKPSKGKSNENVD</sequence>
<dbReference type="OrthoDB" id="276323at2759"/>
<dbReference type="GO" id="GO:0010737">
    <property type="term" value="P:protein kinase A signaling"/>
    <property type="evidence" value="ECO:0007669"/>
    <property type="project" value="TreeGrafter"/>
</dbReference>
<protein>
    <submittedName>
        <fullName evidence="3">27989_t:CDS:1</fullName>
    </submittedName>
</protein>
<accession>A0A9N9CRS0</accession>
<name>A0A9N9CRS0_9GLOM</name>
<feature type="region of interest" description="Disordered" evidence="2">
    <location>
        <begin position="413"/>
        <end position="485"/>
    </location>
</feature>
<dbReference type="PANTHER" id="PTHR12832:SF11">
    <property type="entry name" value="LD23868P"/>
    <property type="match status" value="1"/>
</dbReference>
<reference evidence="3" key="1">
    <citation type="submission" date="2021-06" db="EMBL/GenBank/DDBJ databases">
        <authorList>
            <person name="Kallberg Y."/>
            <person name="Tangrot J."/>
            <person name="Rosling A."/>
        </authorList>
    </citation>
    <scope>NUCLEOTIDE SEQUENCE</scope>
    <source>
        <strain evidence="3">MA453B</strain>
    </source>
</reference>
<keyword evidence="4" id="KW-1185">Reference proteome</keyword>
<dbReference type="PANTHER" id="PTHR12832">
    <property type="entry name" value="TESTIS-SPECIFIC PROTEIN PBS13 T-COMPLEX 11"/>
    <property type="match status" value="1"/>
</dbReference>
<evidence type="ECO:0000313" key="3">
    <source>
        <dbReference type="EMBL" id="CAG8608740.1"/>
    </source>
</evidence>